<feature type="domain" description="HD-GYP" evidence="2">
    <location>
        <begin position="215"/>
        <end position="411"/>
    </location>
</feature>
<evidence type="ECO:0000259" key="2">
    <source>
        <dbReference type="PROSITE" id="PS51832"/>
    </source>
</evidence>
<comment type="caution">
    <text evidence="3">The sequence shown here is derived from an EMBL/GenBank/DDBJ whole genome shotgun (WGS) entry which is preliminary data.</text>
</comment>
<dbReference type="AlphaFoldDB" id="A0A848G837"/>
<dbReference type="CDD" id="cd00077">
    <property type="entry name" value="HDc"/>
    <property type="match status" value="2"/>
</dbReference>
<dbReference type="Pfam" id="PF01966">
    <property type="entry name" value="HD"/>
    <property type="match status" value="1"/>
</dbReference>
<dbReference type="InterPro" id="IPR006674">
    <property type="entry name" value="HD_domain"/>
</dbReference>
<dbReference type="Proteomes" id="UP000580043">
    <property type="component" value="Unassembled WGS sequence"/>
</dbReference>
<dbReference type="InterPro" id="IPR003607">
    <property type="entry name" value="HD/PDEase_dom"/>
</dbReference>
<dbReference type="NCBIfam" id="TIGR00277">
    <property type="entry name" value="HDIG"/>
    <property type="match status" value="1"/>
</dbReference>
<dbReference type="PROSITE" id="PS51832">
    <property type="entry name" value="HD_GYP"/>
    <property type="match status" value="1"/>
</dbReference>
<dbReference type="SMART" id="SM00471">
    <property type="entry name" value="HDc"/>
    <property type="match status" value="2"/>
</dbReference>
<dbReference type="Pfam" id="PF13487">
    <property type="entry name" value="HD_5"/>
    <property type="match status" value="1"/>
</dbReference>
<evidence type="ECO:0000313" key="3">
    <source>
        <dbReference type="EMBL" id="NML27424.1"/>
    </source>
</evidence>
<protein>
    <submittedName>
        <fullName evidence="3">HD domain-containing protein</fullName>
    </submittedName>
</protein>
<dbReference type="SUPFAM" id="SSF109604">
    <property type="entry name" value="HD-domain/PDEase-like"/>
    <property type="match status" value="2"/>
</dbReference>
<evidence type="ECO:0000259" key="1">
    <source>
        <dbReference type="PROSITE" id="PS51831"/>
    </source>
</evidence>
<dbReference type="RefSeq" id="WP_169146964.1">
    <property type="nucleotide sequence ID" value="NZ_JABBGA010000015.1"/>
</dbReference>
<accession>A0A848G837</accession>
<dbReference type="Gene3D" id="1.10.3210.10">
    <property type="entry name" value="Hypothetical protein af1432"/>
    <property type="match status" value="2"/>
</dbReference>
<proteinExistence type="predicted"/>
<organism evidence="3 4">
    <name type="scientific">Zoogloea dura</name>
    <dbReference type="NCBI Taxonomy" id="2728840"/>
    <lineage>
        <taxon>Bacteria</taxon>
        <taxon>Pseudomonadati</taxon>
        <taxon>Pseudomonadota</taxon>
        <taxon>Betaproteobacteria</taxon>
        <taxon>Rhodocyclales</taxon>
        <taxon>Zoogloeaceae</taxon>
        <taxon>Zoogloea</taxon>
    </lineage>
</organism>
<evidence type="ECO:0000313" key="4">
    <source>
        <dbReference type="Proteomes" id="UP000580043"/>
    </source>
</evidence>
<keyword evidence="4" id="KW-1185">Reference proteome</keyword>
<gene>
    <name evidence="3" type="ORF">HHL15_16840</name>
</gene>
<dbReference type="InterPro" id="IPR006675">
    <property type="entry name" value="HDIG_dom"/>
</dbReference>
<dbReference type="InterPro" id="IPR037522">
    <property type="entry name" value="HD_GYP_dom"/>
</dbReference>
<dbReference type="EMBL" id="JABBGA010000015">
    <property type="protein sequence ID" value="NML27424.1"/>
    <property type="molecule type" value="Genomic_DNA"/>
</dbReference>
<reference evidence="3 4" key="1">
    <citation type="submission" date="2020-04" db="EMBL/GenBank/DDBJ databases">
        <title>Zoogloea sp. G-4-1-14 isolated from soil.</title>
        <authorList>
            <person name="Dahal R.H."/>
        </authorList>
    </citation>
    <scope>NUCLEOTIDE SEQUENCE [LARGE SCALE GENOMIC DNA]</scope>
    <source>
        <strain evidence="3 4">G-4-1-14</strain>
    </source>
</reference>
<sequence length="413" mass="46486">MKISLQRTIAALTGALDFVGIDEVHHGKRVALFAFSIANELAWEKSRCLDMLYAGMLHDCGVARTEEHRHLTDTLEWDGAQAHCERGETYLLACPPLQRFATTTRWHHTRWEDLAAEPLTAAERLEANLIFLADRLDVLLAHYITADGLKNEILWEYPAIIERLAGMSGCQFSPELIGALQRAAGREEFWLQCDPPYVDEVVDEHLMHETPVELSSQEALAIAGLFARTVDSKSVYTLEHSTRVAQLTRYLAQARGVTGVELDLLEIAALLHDIGKLRVPEEIIDKPGSISIQERAIVRRHSYDTGRILKKVFPNLPLAEWASMHHEDLIGTGYPSQLHAKDIPWQARLIAVADIFQAMSQDRPYRPRLDSGAVMAHLDELLAEGRLDAELVELLRRHVDNCYRLAVHGELPA</sequence>
<dbReference type="GO" id="GO:0008081">
    <property type="term" value="F:phosphoric diester hydrolase activity"/>
    <property type="evidence" value="ECO:0007669"/>
    <property type="project" value="UniProtKB-ARBA"/>
</dbReference>
<dbReference type="PROSITE" id="PS51831">
    <property type="entry name" value="HD"/>
    <property type="match status" value="1"/>
</dbReference>
<dbReference type="PANTHER" id="PTHR43155">
    <property type="entry name" value="CYCLIC DI-GMP PHOSPHODIESTERASE PA4108-RELATED"/>
    <property type="match status" value="1"/>
</dbReference>
<dbReference type="PANTHER" id="PTHR43155:SF1">
    <property type="entry name" value="3'3'-CGAMP-SPECIFIC PHOSPHODIESTERASE 1"/>
    <property type="match status" value="1"/>
</dbReference>
<name>A0A848G837_9RHOO</name>
<feature type="domain" description="HD" evidence="1">
    <location>
        <begin position="237"/>
        <end position="359"/>
    </location>
</feature>